<reference evidence="2" key="2">
    <citation type="submission" date="2021-04" db="EMBL/GenBank/DDBJ databases">
        <authorList>
            <person name="Gilroy R."/>
        </authorList>
    </citation>
    <scope>NUCLEOTIDE SEQUENCE</scope>
    <source>
        <strain evidence="2">1345</strain>
    </source>
</reference>
<dbReference type="Proteomes" id="UP000886750">
    <property type="component" value="Unassembled WGS sequence"/>
</dbReference>
<evidence type="ECO:0000313" key="2">
    <source>
        <dbReference type="EMBL" id="HIY96118.1"/>
    </source>
</evidence>
<name>A0A9D1ZV99_9FIRM</name>
<feature type="transmembrane region" description="Helical" evidence="1">
    <location>
        <begin position="38"/>
        <end position="58"/>
    </location>
</feature>
<gene>
    <name evidence="2" type="ORF">H9729_00340</name>
</gene>
<dbReference type="AlphaFoldDB" id="A0A9D1ZV99"/>
<feature type="transmembrane region" description="Helical" evidence="1">
    <location>
        <begin position="7"/>
        <end position="26"/>
    </location>
</feature>
<protein>
    <submittedName>
        <fullName evidence="2">Uncharacterized protein</fullName>
    </submittedName>
</protein>
<reference evidence="2" key="1">
    <citation type="journal article" date="2021" name="PeerJ">
        <title>Extensive microbial diversity within the chicken gut microbiome revealed by metagenomics and culture.</title>
        <authorList>
            <person name="Gilroy R."/>
            <person name="Ravi A."/>
            <person name="Getino M."/>
            <person name="Pursley I."/>
            <person name="Horton D.L."/>
            <person name="Alikhan N.F."/>
            <person name="Baker D."/>
            <person name="Gharbi K."/>
            <person name="Hall N."/>
            <person name="Watson M."/>
            <person name="Adriaenssens E.M."/>
            <person name="Foster-Nyarko E."/>
            <person name="Jarju S."/>
            <person name="Secka A."/>
            <person name="Antonio M."/>
            <person name="Oren A."/>
            <person name="Chaudhuri R.R."/>
            <person name="La Ragione R."/>
            <person name="Hildebrand F."/>
            <person name="Pallen M.J."/>
        </authorList>
    </citation>
    <scope>NUCLEOTIDE SEQUENCE</scope>
    <source>
        <strain evidence="2">1345</strain>
    </source>
</reference>
<keyword evidence="1" id="KW-0812">Transmembrane</keyword>
<organism evidence="2 3">
    <name type="scientific">Candidatus Borkfalkia excrementigallinarum</name>
    <dbReference type="NCBI Taxonomy" id="2838506"/>
    <lineage>
        <taxon>Bacteria</taxon>
        <taxon>Bacillati</taxon>
        <taxon>Bacillota</taxon>
        <taxon>Clostridia</taxon>
        <taxon>Christensenellales</taxon>
        <taxon>Christensenellaceae</taxon>
        <taxon>Candidatus Borkfalkia</taxon>
    </lineage>
</organism>
<comment type="caution">
    <text evidence="2">The sequence shown here is derived from an EMBL/GenBank/DDBJ whole genome shotgun (WGS) entry which is preliminary data.</text>
</comment>
<dbReference type="EMBL" id="DXCQ01000003">
    <property type="protein sequence ID" value="HIY96118.1"/>
    <property type="molecule type" value="Genomic_DNA"/>
</dbReference>
<sequence>MKKVFGAIILVLWIIAVPFYLIYSVQAILSGNLQTEEIVLILAVCLILYFILILICRIRGVFSSFFRGGWGTIICIVFSPVILAIGWVYTTIGAIVGLFQGIFGRKG</sequence>
<evidence type="ECO:0000256" key="1">
    <source>
        <dbReference type="SAM" id="Phobius"/>
    </source>
</evidence>
<keyword evidence="1" id="KW-0472">Membrane</keyword>
<proteinExistence type="predicted"/>
<accession>A0A9D1ZV99</accession>
<feature type="transmembrane region" description="Helical" evidence="1">
    <location>
        <begin position="70"/>
        <end position="103"/>
    </location>
</feature>
<evidence type="ECO:0000313" key="3">
    <source>
        <dbReference type="Proteomes" id="UP000886750"/>
    </source>
</evidence>
<keyword evidence="1" id="KW-1133">Transmembrane helix</keyword>